<dbReference type="Pfam" id="PF00561">
    <property type="entry name" value="Abhydrolase_1"/>
    <property type="match status" value="1"/>
</dbReference>
<reference evidence="3 4" key="1">
    <citation type="submission" date="2023-01" db="EMBL/GenBank/DDBJ databases">
        <title>Novel species of the genus Asticcacaulis isolated from rivers.</title>
        <authorList>
            <person name="Lu H."/>
        </authorList>
    </citation>
    <scope>NUCLEOTIDE SEQUENCE [LARGE SCALE GENOMIC DNA]</scope>
    <source>
        <strain evidence="3 4">DXS10W</strain>
    </source>
</reference>
<feature type="domain" description="AB hydrolase-1" evidence="2">
    <location>
        <begin position="24"/>
        <end position="265"/>
    </location>
</feature>
<dbReference type="Gene3D" id="3.40.50.1820">
    <property type="entry name" value="alpha/beta hydrolase"/>
    <property type="match status" value="1"/>
</dbReference>
<evidence type="ECO:0000259" key="2">
    <source>
        <dbReference type="Pfam" id="PF00561"/>
    </source>
</evidence>
<dbReference type="SUPFAM" id="SSF53474">
    <property type="entry name" value="alpha/beta-Hydrolases"/>
    <property type="match status" value="1"/>
</dbReference>
<dbReference type="RefSeq" id="WP_272741795.1">
    <property type="nucleotide sequence ID" value="NZ_JAQQKW010000007.1"/>
</dbReference>
<protein>
    <submittedName>
        <fullName evidence="3">Alpha/beta fold hydrolase</fullName>
    </submittedName>
</protein>
<proteinExistence type="predicted"/>
<dbReference type="PANTHER" id="PTHR43329">
    <property type="entry name" value="EPOXIDE HYDROLASE"/>
    <property type="match status" value="1"/>
</dbReference>
<gene>
    <name evidence="3" type="ORF">PQU94_12550</name>
</gene>
<evidence type="ECO:0000313" key="3">
    <source>
        <dbReference type="EMBL" id="MDC7695109.1"/>
    </source>
</evidence>
<dbReference type="InterPro" id="IPR000073">
    <property type="entry name" value="AB_hydrolase_1"/>
</dbReference>
<dbReference type="InterPro" id="IPR029058">
    <property type="entry name" value="AB_hydrolase_fold"/>
</dbReference>
<comment type="caution">
    <text evidence="3">The sequence shown here is derived from an EMBL/GenBank/DDBJ whole genome shotgun (WGS) entry which is preliminary data.</text>
</comment>
<keyword evidence="4" id="KW-1185">Reference proteome</keyword>
<dbReference type="EMBL" id="JAQQKW010000007">
    <property type="protein sequence ID" value="MDC7695109.1"/>
    <property type="molecule type" value="Genomic_DNA"/>
</dbReference>
<accession>A0ABT5IG24</accession>
<dbReference type="InterPro" id="IPR000639">
    <property type="entry name" value="Epox_hydrolase-like"/>
</dbReference>
<dbReference type="GO" id="GO:0016787">
    <property type="term" value="F:hydrolase activity"/>
    <property type="evidence" value="ECO:0007669"/>
    <property type="project" value="UniProtKB-KW"/>
</dbReference>
<dbReference type="Proteomes" id="UP001216595">
    <property type="component" value="Unassembled WGS sequence"/>
</dbReference>
<dbReference type="PRINTS" id="PR00412">
    <property type="entry name" value="EPOXHYDRLASE"/>
</dbReference>
<evidence type="ECO:0000313" key="4">
    <source>
        <dbReference type="Proteomes" id="UP001216595"/>
    </source>
</evidence>
<sequence>MRSYRLTSNGLSFAVDEAGEGDRVLLLLHGFPQSRIAWHPLMAPLAAMGWRVLAPDLRGYGDSERPGRQSDYRIERLSEDVLAIAEAAGATRPVLVGHDWGGVVAWRTAIDYPERVSGLVVANAPHPAVFERLLYSGLRQRLRSLYVLFFMLPWLPEWQVRRRKGRGLAALLRRQSPAFGQAALEAYAENIMRPGAATAMINYYRANVTRLVTPRTKAPLSVPTLMVWGMADPFLDAALTEGNEAYVPDFTLQCLPGVSHWVLEEAGDRLVAAIEEWSRLKGLAGRHWAP</sequence>
<evidence type="ECO:0000256" key="1">
    <source>
        <dbReference type="ARBA" id="ARBA00022801"/>
    </source>
</evidence>
<name>A0ABT5IG24_9CAUL</name>
<keyword evidence="1 3" id="KW-0378">Hydrolase</keyword>
<dbReference type="PRINTS" id="PR00111">
    <property type="entry name" value="ABHYDROLASE"/>
</dbReference>
<organism evidence="3 4">
    <name type="scientific">Asticcacaulis currens</name>
    <dbReference type="NCBI Taxonomy" id="2984210"/>
    <lineage>
        <taxon>Bacteria</taxon>
        <taxon>Pseudomonadati</taxon>
        <taxon>Pseudomonadota</taxon>
        <taxon>Alphaproteobacteria</taxon>
        <taxon>Caulobacterales</taxon>
        <taxon>Caulobacteraceae</taxon>
        <taxon>Asticcacaulis</taxon>
    </lineage>
</organism>